<protein>
    <recommendedName>
        <fullName evidence="1">Protein kinase domain-containing protein</fullName>
    </recommendedName>
</protein>
<dbReference type="EMBL" id="BAABME010004748">
    <property type="protein sequence ID" value="GAA0163438.1"/>
    <property type="molecule type" value="Genomic_DNA"/>
</dbReference>
<dbReference type="InterPro" id="IPR001245">
    <property type="entry name" value="Ser-Thr/Tyr_kinase_cat_dom"/>
</dbReference>
<accession>A0AAV3QJS0</accession>
<dbReference type="GO" id="GO:0005524">
    <property type="term" value="F:ATP binding"/>
    <property type="evidence" value="ECO:0007669"/>
    <property type="project" value="InterPro"/>
</dbReference>
<gene>
    <name evidence="2" type="ORF">LIER_19304</name>
</gene>
<dbReference type="GO" id="GO:0004672">
    <property type="term" value="F:protein kinase activity"/>
    <property type="evidence" value="ECO:0007669"/>
    <property type="project" value="InterPro"/>
</dbReference>
<dbReference type="SUPFAM" id="SSF56112">
    <property type="entry name" value="Protein kinase-like (PK-like)"/>
    <property type="match status" value="1"/>
</dbReference>
<dbReference type="PROSITE" id="PS50011">
    <property type="entry name" value="PROTEIN_KINASE_DOM"/>
    <property type="match status" value="1"/>
</dbReference>
<name>A0AAV3QJS0_LITER</name>
<dbReference type="PANTHER" id="PTHR48055:SF62">
    <property type="entry name" value="PROTEIN KINASE DOMAIN-CONTAINING PROTEIN"/>
    <property type="match status" value="1"/>
</dbReference>
<dbReference type="Proteomes" id="UP001454036">
    <property type="component" value="Unassembled WGS sequence"/>
</dbReference>
<dbReference type="Gene3D" id="1.10.510.10">
    <property type="entry name" value="Transferase(Phosphotransferase) domain 1"/>
    <property type="match status" value="1"/>
</dbReference>
<feature type="domain" description="Protein kinase" evidence="1">
    <location>
        <begin position="1"/>
        <end position="215"/>
    </location>
</feature>
<dbReference type="Pfam" id="PF07714">
    <property type="entry name" value="PK_Tyr_Ser-Thr"/>
    <property type="match status" value="1"/>
</dbReference>
<sequence length="215" mass="23470">MLVEGTAVAVKILDPEMTGSCKSFLAECTAAKNIRHRNLVKLITTCSSLDFRNMDFLGLVYEYMSNGSLEDWLTGKRTANANGLNLLDRLNVMLDVASALVYLHNDCETPVVHCDIKPGNVLLDTDMTAKIGDFGLAWLSIERISKEGFISSTHGLKGSISYIPPEYGLGQKPSTAGDVYSFGIMLLEVFTGRSPTHESFVGLGLRLSQKISIKC</sequence>
<keyword evidence="3" id="KW-1185">Reference proteome</keyword>
<dbReference type="AlphaFoldDB" id="A0AAV3QJS0"/>
<dbReference type="PANTHER" id="PTHR48055">
    <property type="entry name" value="LEUCINE-RICH REPEAT RECEPTOR PROTEIN KINASE EMS1"/>
    <property type="match status" value="1"/>
</dbReference>
<proteinExistence type="predicted"/>
<comment type="caution">
    <text evidence="2">The sequence shown here is derived from an EMBL/GenBank/DDBJ whole genome shotgun (WGS) entry which is preliminary data.</text>
</comment>
<dbReference type="InterPro" id="IPR000719">
    <property type="entry name" value="Prot_kinase_dom"/>
</dbReference>
<evidence type="ECO:0000259" key="1">
    <source>
        <dbReference type="PROSITE" id="PS50011"/>
    </source>
</evidence>
<organism evidence="2 3">
    <name type="scientific">Lithospermum erythrorhizon</name>
    <name type="common">Purple gromwell</name>
    <name type="synonym">Lithospermum officinale var. erythrorhizon</name>
    <dbReference type="NCBI Taxonomy" id="34254"/>
    <lineage>
        <taxon>Eukaryota</taxon>
        <taxon>Viridiplantae</taxon>
        <taxon>Streptophyta</taxon>
        <taxon>Embryophyta</taxon>
        <taxon>Tracheophyta</taxon>
        <taxon>Spermatophyta</taxon>
        <taxon>Magnoliopsida</taxon>
        <taxon>eudicotyledons</taxon>
        <taxon>Gunneridae</taxon>
        <taxon>Pentapetalae</taxon>
        <taxon>asterids</taxon>
        <taxon>lamiids</taxon>
        <taxon>Boraginales</taxon>
        <taxon>Boraginaceae</taxon>
        <taxon>Boraginoideae</taxon>
        <taxon>Lithospermeae</taxon>
        <taxon>Lithospermum</taxon>
    </lineage>
</organism>
<dbReference type="InterPro" id="IPR008271">
    <property type="entry name" value="Ser/Thr_kinase_AS"/>
</dbReference>
<dbReference type="InterPro" id="IPR011009">
    <property type="entry name" value="Kinase-like_dom_sf"/>
</dbReference>
<dbReference type="InterPro" id="IPR051564">
    <property type="entry name" value="LRR_receptor-like_kinase"/>
</dbReference>
<evidence type="ECO:0000313" key="2">
    <source>
        <dbReference type="EMBL" id="GAA0163438.1"/>
    </source>
</evidence>
<dbReference type="PROSITE" id="PS00108">
    <property type="entry name" value="PROTEIN_KINASE_ST"/>
    <property type="match status" value="1"/>
</dbReference>
<dbReference type="GO" id="GO:0016020">
    <property type="term" value="C:membrane"/>
    <property type="evidence" value="ECO:0007669"/>
    <property type="project" value="TreeGrafter"/>
</dbReference>
<reference evidence="2 3" key="1">
    <citation type="submission" date="2024-01" db="EMBL/GenBank/DDBJ databases">
        <title>The complete chloroplast genome sequence of Lithospermum erythrorhizon: insights into the phylogenetic relationship among Boraginaceae species and the maternal lineages of purple gromwells.</title>
        <authorList>
            <person name="Okada T."/>
            <person name="Watanabe K."/>
        </authorList>
    </citation>
    <scope>NUCLEOTIDE SEQUENCE [LARGE SCALE GENOMIC DNA]</scope>
</reference>
<dbReference type="Gene3D" id="3.30.200.20">
    <property type="entry name" value="Phosphorylase Kinase, domain 1"/>
    <property type="match status" value="1"/>
</dbReference>
<evidence type="ECO:0000313" key="3">
    <source>
        <dbReference type="Proteomes" id="UP001454036"/>
    </source>
</evidence>
<dbReference type="SMART" id="SM00220">
    <property type="entry name" value="S_TKc"/>
    <property type="match status" value="1"/>
</dbReference>